<dbReference type="EMBL" id="KN833882">
    <property type="protein sequence ID" value="KIK15632.1"/>
    <property type="molecule type" value="Genomic_DNA"/>
</dbReference>
<evidence type="ECO:0000313" key="1">
    <source>
        <dbReference type="EMBL" id="KIK15632.1"/>
    </source>
</evidence>
<dbReference type="AlphaFoldDB" id="A0A0C9YZW4"/>
<proteinExistence type="predicted"/>
<organism evidence="1 2">
    <name type="scientific">Pisolithus microcarpus 441</name>
    <dbReference type="NCBI Taxonomy" id="765257"/>
    <lineage>
        <taxon>Eukaryota</taxon>
        <taxon>Fungi</taxon>
        <taxon>Dikarya</taxon>
        <taxon>Basidiomycota</taxon>
        <taxon>Agaricomycotina</taxon>
        <taxon>Agaricomycetes</taxon>
        <taxon>Agaricomycetidae</taxon>
        <taxon>Boletales</taxon>
        <taxon>Sclerodermatineae</taxon>
        <taxon>Pisolithaceae</taxon>
        <taxon>Pisolithus</taxon>
    </lineage>
</organism>
<dbReference type="HOGENOM" id="CLU_197743_0_0_1"/>
<reference evidence="2" key="2">
    <citation type="submission" date="2015-01" db="EMBL/GenBank/DDBJ databases">
        <title>Evolutionary Origins and Diversification of the Mycorrhizal Mutualists.</title>
        <authorList>
            <consortium name="DOE Joint Genome Institute"/>
            <consortium name="Mycorrhizal Genomics Consortium"/>
            <person name="Kohler A."/>
            <person name="Kuo A."/>
            <person name="Nagy L.G."/>
            <person name="Floudas D."/>
            <person name="Copeland A."/>
            <person name="Barry K.W."/>
            <person name="Cichocki N."/>
            <person name="Veneault-Fourrey C."/>
            <person name="LaButti K."/>
            <person name="Lindquist E.A."/>
            <person name="Lipzen A."/>
            <person name="Lundell T."/>
            <person name="Morin E."/>
            <person name="Murat C."/>
            <person name="Riley R."/>
            <person name="Ohm R."/>
            <person name="Sun H."/>
            <person name="Tunlid A."/>
            <person name="Henrissat B."/>
            <person name="Grigoriev I.V."/>
            <person name="Hibbett D.S."/>
            <person name="Martin F."/>
        </authorList>
    </citation>
    <scope>NUCLEOTIDE SEQUENCE [LARGE SCALE GENOMIC DNA]</scope>
    <source>
        <strain evidence="2">441</strain>
    </source>
</reference>
<feature type="non-terminal residue" evidence="1">
    <location>
        <position position="1"/>
    </location>
</feature>
<dbReference type="Proteomes" id="UP000054018">
    <property type="component" value="Unassembled WGS sequence"/>
</dbReference>
<sequence>RLIPNISRPPLTHPSRKLGFVFYSTRPFERYIFRRICLSTSGDMARSLEKGFV</sequence>
<accession>A0A0C9YZW4</accession>
<reference evidence="1 2" key="1">
    <citation type="submission" date="2014-04" db="EMBL/GenBank/DDBJ databases">
        <authorList>
            <consortium name="DOE Joint Genome Institute"/>
            <person name="Kuo A."/>
            <person name="Kohler A."/>
            <person name="Costa M.D."/>
            <person name="Nagy L.G."/>
            <person name="Floudas D."/>
            <person name="Copeland A."/>
            <person name="Barry K.W."/>
            <person name="Cichocki N."/>
            <person name="Veneault-Fourrey C."/>
            <person name="LaButti K."/>
            <person name="Lindquist E.A."/>
            <person name="Lipzen A."/>
            <person name="Lundell T."/>
            <person name="Morin E."/>
            <person name="Murat C."/>
            <person name="Sun H."/>
            <person name="Tunlid A."/>
            <person name="Henrissat B."/>
            <person name="Grigoriev I.V."/>
            <person name="Hibbett D.S."/>
            <person name="Martin F."/>
            <person name="Nordberg H.P."/>
            <person name="Cantor M.N."/>
            <person name="Hua S.X."/>
        </authorList>
    </citation>
    <scope>NUCLEOTIDE SEQUENCE [LARGE SCALE GENOMIC DNA]</scope>
    <source>
        <strain evidence="1 2">441</strain>
    </source>
</reference>
<evidence type="ECO:0000313" key="2">
    <source>
        <dbReference type="Proteomes" id="UP000054018"/>
    </source>
</evidence>
<protein>
    <submittedName>
        <fullName evidence="1">Uncharacterized protein</fullName>
    </submittedName>
</protein>
<feature type="non-terminal residue" evidence="1">
    <location>
        <position position="53"/>
    </location>
</feature>
<keyword evidence="2" id="KW-1185">Reference proteome</keyword>
<gene>
    <name evidence="1" type="ORF">PISMIDRAFT_687092</name>
</gene>
<name>A0A0C9YZW4_9AGAM</name>